<dbReference type="InterPro" id="IPR003593">
    <property type="entry name" value="AAA+_ATPase"/>
</dbReference>
<evidence type="ECO:0000313" key="4">
    <source>
        <dbReference type="Proteomes" id="UP000598633"/>
    </source>
</evidence>
<organism evidence="3 4">
    <name type="scientific">Candidatus Sulfomarinibacter kjeldsenii</name>
    <dbReference type="NCBI Taxonomy" id="2885994"/>
    <lineage>
        <taxon>Bacteria</taxon>
        <taxon>Pseudomonadati</taxon>
        <taxon>Acidobacteriota</taxon>
        <taxon>Thermoanaerobaculia</taxon>
        <taxon>Thermoanaerobaculales</taxon>
        <taxon>Candidatus Sulfomarinibacteraceae</taxon>
        <taxon>Candidatus Sulfomarinibacter</taxon>
    </lineage>
</organism>
<proteinExistence type="inferred from homology"/>
<sequence length="250" mass="27810">MELNELLMFMTKKGASDLHIKPMRPPLLRIQGKLIPIKANPLQPEEVEQMLNDILKPGQRARFDEKQAVDMGYGVPGVARFRCNIFLQRGTMAAVFRRVPFEIQGIEDLNLPDVISSFTDYPSGLVLVTGPTGSGKSTSLAAMINLIARARQCHVVTIEDPIEFLFQDDKATISQREVGTDTPTFHEALRNCMRQDPDVIMVGEMRDLETMSTAITAAETGHLVFSTLHTNNAAQTVDRIIDAYPADQQL</sequence>
<dbReference type="Pfam" id="PF00437">
    <property type="entry name" value="T2SSE"/>
    <property type="match status" value="1"/>
</dbReference>
<dbReference type="Gene3D" id="3.30.450.90">
    <property type="match status" value="1"/>
</dbReference>
<reference evidence="3 4" key="1">
    <citation type="submission" date="2020-08" db="EMBL/GenBank/DDBJ databases">
        <title>Acidobacteriota in marine sediments use diverse sulfur dissimilation pathways.</title>
        <authorList>
            <person name="Wasmund K."/>
        </authorList>
    </citation>
    <scope>NUCLEOTIDE SEQUENCE [LARGE SCALE GENOMIC DNA]</scope>
    <source>
        <strain evidence="3">MAG AM3-A</strain>
    </source>
</reference>
<evidence type="ECO:0000313" key="3">
    <source>
        <dbReference type="EMBL" id="MBD3870100.1"/>
    </source>
</evidence>
<accession>A0A8J6YA87</accession>
<dbReference type="GO" id="GO:0005524">
    <property type="term" value="F:ATP binding"/>
    <property type="evidence" value="ECO:0007669"/>
    <property type="project" value="InterPro"/>
</dbReference>
<dbReference type="SUPFAM" id="SSF52540">
    <property type="entry name" value="P-loop containing nucleoside triphosphate hydrolases"/>
    <property type="match status" value="1"/>
</dbReference>
<dbReference type="InterPro" id="IPR050921">
    <property type="entry name" value="T4SS_GSP_E_ATPase"/>
</dbReference>
<dbReference type="PANTHER" id="PTHR30486">
    <property type="entry name" value="TWITCHING MOTILITY PROTEIN PILT"/>
    <property type="match status" value="1"/>
</dbReference>
<dbReference type="Gene3D" id="3.40.50.300">
    <property type="entry name" value="P-loop containing nucleotide triphosphate hydrolases"/>
    <property type="match status" value="1"/>
</dbReference>
<dbReference type="GO" id="GO:0016887">
    <property type="term" value="F:ATP hydrolysis activity"/>
    <property type="evidence" value="ECO:0007669"/>
    <property type="project" value="InterPro"/>
</dbReference>
<evidence type="ECO:0000259" key="2">
    <source>
        <dbReference type="PROSITE" id="PS00662"/>
    </source>
</evidence>
<gene>
    <name evidence="3" type="ORF">IFJ97_01920</name>
</gene>
<name>A0A8J6YA87_9BACT</name>
<dbReference type="PROSITE" id="PS00662">
    <property type="entry name" value="T2SP_E"/>
    <property type="match status" value="1"/>
</dbReference>
<dbReference type="NCBIfam" id="TIGR01420">
    <property type="entry name" value="pilT_fam"/>
    <property type="match status" value="1"/>
</dbReference>
<protein>
    <submittedName>
        <fullName evidence="3">PilT/PilU family type 4a pilus ATPase</fullName>
    </submittedName>
</protein>
<dbReference type="EMBL" id="JACXWA010000031">
    <property type="protein sequence ID" value="MBD3870100.1"/>
    <property type="molecule type" value="Genomic_DNA"/>
</dbReference>
<dbReference type="InterPro" id="IPR027417">
    <property type="entry name" value="P-loop_NTPase"/>
</dbReference>
<evidence type="ECO:0000256" key="1">
    <source>
        <dbReference type="ARBA" id="ARBA00006611"/>
    </source>
</evidence>
<dbReference type="Proteomes" id="UP000598633">
    <property type="component" value="Unassembled WGS sequence"/>
</dbReference>
<dbReference type="InterPro" id="IPR006321">
    <property type="entry name" value="PilT/PilU"/>
</dbReference>
<dbReference type="AlphaFoldDB" id="A0A8J6YA87"/>
<comment type="similarity">
    <text evidence="1">Belongs to the GSP E family.</text>
</comment>
<feature type="non-terminal residue" evidence="3">
    <location>
        <position position="250"/>
    </location>
</feature>
<dbReference type="InterPro" id="IPR001482">
    <property type="entry name" value="T2SS/T4SS_dom"/>
</dbReference>
<comment type="caution">
    <text evidence="3">The sequence shown here is derived from an EMBL/GenBank/DDBJ whole genome shotgun (WGS) entry which is preliminary data.</text>
</comment>
<feature type="domain" description="Bacterial type II secretion system protein E" evidence="2">
    <location>
        <begin position="193"/>
        <end position="207"/>
    </location>
</feature>
<dbReference type="SMART" id="SM00382">
    <property type="entry name" value="AAA"/>
    <property type="match status" value="1"/>
</dbReference>